<sequence length="119" mass="12556">MVLVVRVDVLQTEPVLTSQRGLVAPGLDPGRRWAEVQILPTERRGYSNTLARGSSAVFSGGVQDVVLSRGGKGLVLPAAGDLSRIPLTFDLGINDSNKSPGIDGDVQNEEPQPPSVKPT</sequence>
<dbReference type="EMBL" id="CADEAL010001557">
    <property type="protein sequence ID" value="CAB1433434.1"/>
    <property type="molecule type" value="Genomic_DNA"/>
</dbReference>
<dbReference type="Proteomes" id="UP001153269">
    <property type="component" value="Unassembled WGS sequence"/>
</dbReference>
<gene>
    <name evidence="2" type="ORF">PLEPLA_LOCUS21524</name>
</gene>
<evidence type="ECO:0000313" key="2">
    <source>
        <dbReference type="EMBL" id="CAB1433434.1"/>
    </source>
</evidence>
<name>A0A9N7UJP2_PLEPL</name>
<feature type="region of interest" description="Disordered" evidence="1">
    <location>
        <begin position="94"/>
        <end position="119"/>
    </location>
</feature>
<evidence type="ECO:0000256" key="1">
    <source>
        <dbReference type="SAM" id="MobiDB-lite"/>
    </source>
</evidence>
<evidence type="ECO:0000313" key="3">
    <source>
        <dbReference type="Proteomes" id="UP001153269"/>
    </source>
</evidence>
<keyword evidence="3" id="KW-1185">Reference proteome</keyword>
<accession>A0A9N7UJP2</accession>
<reference evidence="2" key="1">
    <citation type="submission" date="2020-03" db="EMBL/GenBank/DDBJ databases">
        <authorList>
            <person name="Weist P."/>
        </authorList>
    </citation>
    <scope>NUCLEOTIDE SEQUENCE</scope>
</reference>
<organism evidence="2 3">
    <name type="scientific">Pleuronectes platessa</name>
    <name type="common">European plaice</name>
    <dbReference type="NCBI Taxonomy" id="8262"/>
    <lineage>
        <taxon>Eukaryota</taxon>
        <taxon>Metazoa</taxon>
        <taxon>Chordata</taxon>
        <taxon>Craniata</taxon>
        <taxon>Vertebrata</taxon>
        <taxon>Euteleostomi</taxon>
        <taxon>Actinopterygii</taxon>
        <taxon>Neopterygii</taxon>
        <taxon>Teleostei</taxon>
        <taxon>Neoteleostei</taxon>
        <taxon>Acanthomorphata</taxon>
        <taxon>Carangaria</taxon>
        <taxon>Pleuronectiformes</taxon>
        <taxon>Pleuronectoidei</taxon>
        <taxon>Pleuronectidae</taxon>
        <taxon>Pleuronectes</taxon>
    </lineage>
</organism>
<comment type="caution">
    <text evidence="2">The sequence shown here is derived from an EMBL/GenBank/DDBJ whole genome shotgun (WGS) entry which is preliminary data.</text>
</comment>
<protein>
    <submittedName>
        <fullName evidence="2">Uncharacterized protein</fullName>
    </submittedName>
</protein>
<proteinExistence type="predicted"/>
<dbReference type="AlphaFoldDB" id="A0A9N7UJP2"/>